<name>A0A6C0ILJ7_9ZZZZ</name>
<feature type="region of interest" description="Disordered" evidence="1">
    <location>
        <begin position="137"/>
        <end position="158"/>
    </location>
</feature>
<accession>A0A6C0ILJ7</accession>
<organism evidence="2">
    <name type="scientific">viral metagenome</name>
    <dbReference type="NCBI Taxonomy" id="1070528"/>
    <lineage>
        <taxon>unclassified sequences</taxon>
        <taxon>metagenomes</taxon>
        <taxon>organismal metagenomes</taxon>
    </lineage>
</organism>
<evidence type="ECO:0000313" key="2">
    <source>
        <dbReference type="EMBL" id="QHT93842.1"/>
    </source>
</evidence>
<proteinExistence type="predicted"/>
<evidence type="ECO:0000256" key="1">
    <source>
        <dbReference type="SAM" id="MobiDB-lite"/>
    </source>
</evidence>
<sequence length="158" mass="18958">MAFTRFKYDDSRTMKELQQSTDQGRWILNVPGNGTKPHYMEDPHIRIQKWGGNLMTNHIDIENSLRGITMNNNRDYLDQSHYKKHVKQSDKIYYPKNSDLYVDQSRSTDPAWEYRNMEINNWLEPLPNVEPVQMIPHQSHQINSRNLEKDTYEQKSRF</sequence>
<protein>
    <submittedName>
        <fullName evidence="2">Uncharacterized protein</fullName>
    </submittedName>
</protein>
<feature type="compositionally biased region" description="Basic and acidic residues" evidence="1">
    <location>
        <begin position="146"/>
        <end position="158"/>
    </location>
</feature>
<dbReference type="AlphaFoldDB" id="A0A6C0ILJ7"/>
<dbReference type="EMBL" id="MN740210">
    <property type="protein sequence ID" value="QHT93842.1"/>
    <property type="molecule type" value="Genomic_DNA"/>
</dbReference>
<reference evidence="2" key="1">
    <citation type="journal article" date="2020" name="Nature">
        <title>Giant virus diversity and host interactions through global metagenomics.</title>
        <authorList>
            <person name="Schulz F."/>
            <person name="Roux S."/>
            <person name="Paez-Espino D."/>
            <person name="Jungbluth S."/>
            <person name="Walsh D.A."/>
            <person name="Denef V.J."/>
            <person name="McMahon K.D."/>
            <person name="Konstantinidis K.T."/>
            <person name="Eloe-Fadrosh E.A."/>
            <person name="Kyrpides N.C."/>
            <person name="Woyke T."/>
        </authorList>
    </citation>
    <scope>NUCLEOTIDE SEQUENCE</scope>
    <source>
        <strain evidence="2">GVMAG-M-3300024258-14</strain>
    </source>
</reference>